<feature type="non-terminal residue" evidence="1">
    <location>
        <position position="1"/>
    </location>
</feature>
<proteinExistence type="predicted"/>
<reference evidence="1" key="1">
    <citation type="journal article" date="2021" name="PeerJ">
        <title>Extensive microbial diversity within the chicken gut microbiome revealed by metagenomics and culture.</title>
        <authorList>
            <person name="Gilroy R."/>
            <person name="Ravi A."/>
            <person name="Getino M."/>
            <person name="Pursley I."/>
            <person name="Horton D.L."/>
            <person name="Alikhan N.F."/>
            <person name="Baker D."/>
            <person name="Gharbi K."/>
            <person name="Hall N."/>
            <person name="Watson M."/>
            <person name="Adriaenssens E.M."/>
            <person name="Foster-Nyarko E."/>
            <person name="Jarju S."/>
            <person name="Secka A."/>
            <person name="Antonio M."/>
            <person name="Oren A."/>
            <person name="Chaudhuri R.R."/>
            <person name="La Ragione R."/>
            <person name="Hildebrand F."/>
            <person name="Pallen M.J."/>
        </authorList>
    </citation>
    <scope>NUCLEOTIDE SEQUENCE</scope>
    <source>
        <strain evidence="1">ChiSjej1B19-8411</strain>
    </source>
</reference>
<reference evidence="1" key="2">
    <citation type="submission" date="2021-04" db="EMBL/GenBank/DDBJ databases">
        <authorList>
            <person name="Gilroy R."/>
        </authorList>
    </citation>
    <scope>NUCLEOTIDE SEQUENCE</scope>
    <source>
        <strain evidence="1">ChiSjej1B19-8411</strain>
    </source>
</reference>
<dbReference type="GO" id="GO:0004748">
    <property type="term" value="F:ribonucleoside-diphosphate reductase activity, thioredoxin disulfide as acceptor"/>
    <property type="evidence" value="ECO:0007669"/>
    <property type="project" value="TreeGrafter"/>
</dbReference>
<dbReference type="AlphaFoldDB" id="A0A9D1WJ51"/>
<dbReference type="Gene3D" id="3.20.70.20">
    <property type="match status" value="1"/>
</dbReference>
<evidence type="ECO:0000313" key="2">
    <source>
        <dbReference type="Proteomes" id="UP000886817"/>
    </source>
</evidence>
<dbReference type="SUPFAM" id="SSF51998">
    <property type="entry name" value="PFL-like glycyl radical enzymes"/>
    <property type="match status" value="1"/>
</dbReference>
<organism evidence="1 2">
    <name type="scientific">Candidatus Blautia gallistercoris</name>
    <dbReference type="NCBI Taxonomy" id="2838490"/>
    <lineage>
        <taxon>Bacteria</taxon>
        <taxon>Bacillati</taxon>
        <taxon>Bacillota</taxon>
        <taxon>Clostridia</taxon>
        <taxon>Lachnospirales</taxon>
        <taxon>Lachnospiraceae</taxon>
        <taxon>Blautia</taxon>
    </lineage>
</organism>
<accession>A0A9D1WJ51</accession>
<dbReference type="InterPro" id="IPR012833">
    <property type="entry name" value="NrdD"/>
</dbReference>
<dbReference type="PANTHER" id="PTHR21075:SF0">
    <property type="entry name" value="ANAEROBIC RIBONUCLEOSIDE-TRIPHOSPHATE REDUCTASE"/>
    <property type="match status" value="1"/>
</dbReference>
<dbReference type="GO" id="GO:0009265">
    <property type="term" value="P:2'-deoxyribonucleotide biosynthetic process"/>
    <property type="evidence" value="ECO:0007669"/>
    <property type="project" value="TreeGrafter"/>
</dbReference>
<dbReference type="Proteomes" id="UP000886817">
    <property type="component" value="Unassembled WGS sequence"/>
</dbReference>
<dbReference type="GO" id="GO:0031250">
    <property type="term" value="C:anaerobic ribonucleoside-triphosphate reductase complex"/>
    <property type="evidence" value="ECO:0007669"/>
    <property type="project" value="TreeGrafter"/>
</dbReference>
<dbReference type="PANTHER" id="PTHR21075">
    <property type="entry name" value="ANAEROBIC RIBONUCLEOSIDE-TRIPHOSPHATE REDUCTASE"/>
    <property type="match status" value="1"/>
</dbReference>
<evidence type="ECO:0000313" key="1">
    <source>
        <dbReference type="EMBL" id="HIX60136.1"/>
    </source>
</evidence>
<comment type="caution">
    <text evidence="1">The sequence shown here is derived from an EMBL/GenBank/DDBJ whole genome shotgun (WGS) entry which is preliminary data.</text>
</comment>
<gene>
    <name evidence="1" type="ORF">IAA45_10565</name>
</gene>
<dbReference type="Pfam" id="PF13597">
    <property type="entry name" value="NRDD"/>
    <property type="match status" value="1"/>
</dbReference>
<dbReference type="GO" id="GO:0006260">
    <property type="term" value="P:DNA replication"/>
    <property type="evidence" value="ECO:0007669"/>
    <property type="project" value="InterPro"/>
</dbReference>
<protein>
    <submittedName>
        <fullName evidence="1">Anaerobic ribonucleoside-triphosphate reductase</fullName>
    </submittedName>
</protein>
<dbReference type="GO" id="GO:0008998">
    <property type="term" value="F:ribonucleoside-triphosphate reductase (thioredoxin) activity"/>
    <property type="evidence" value="ECO:0007669"/>
    <property type="project" value="InterPro"/>
</dbReference>
<dbReference type="EMBL" id="DXEX01000228">
    <property type="protein sequence ID" value="HIX60136.1"/>
    <property type="molecule type" value="Genomic_DNA"/>
</dbReference>
<sequence length="188" mass="21627">EDGEFAIRTMEHINQKVNEFKKEDGHLYAIYGTPAENLCGVQVKQFRNKYGIVENVSDREYVSNSFHCHVTEDISPIQKQDLEGRFWNLCNGGKIQYVKYPINYNREAVKSLIRRAMKLGYYEGVNLSLAYCDDCGHEELSMDVCPVCGSKNLTKIERMNGYLSYSRVKGDTRLNDAKMAEIAERKSM</sequence>
<name>A0A9D1WJ51_9FIRM</name>